<proteinExistence type="predicted"/>
<evidence type="ECO:0000313" key="3">
    <source>
        <dbReference type="EMBL" id="QHU35636.1"/>
    </source>
</evidence>
<protein>
    <recommendedName>
        <fullName evidence="2">LicD/FKTN/FKRP nucleotidyltransferase domain-containing protein</fullName>
    </recommendedName>
</protein>
<feature type="transmembrane region" description="Helical" evidence="1">
    <location>
        <begin position="6"/>
        <end position="23"/>
    </location>
</feature>
<reference evidence="3" key="1">
    <citation type="journal article" date="2020" name="Nature">
        <title>Giant virus diversity and host interactions through global metagenomics.</title>
        <authorList>
            <person name="Schulz F."/>
            <person name="Roux S."/>
            <person name="Paez-Espino D."/>
            <person name="Jungbluth S."/>
            <person name="Walsh D.A."/>
            <person name="Denef V.J."/>
            <person name="McMahon K.D."/>
            <person name="Konstantinidis K.T."/>
            <person name="Eloe-Fadrosh E.A."/>
            <person name="Kyrpides N.C."/>
            <person name="Woyke T."/>
        </authorList>
    </citation>
    <scope>NUCLEOTIDE SEQUENCE</scope>
    <source>
        <strain evidence="3">GVMAG-S-1029409-49</strain>
    </source>
</reference>
<name>A0A6C0LXQ1_9ZZZZ</name>
<keyword evidence="1" id="KW-0812">Transmembrane</keyword>
<dbReference type="AlphaFoldDB" id="A0A6C0LXQ1"/>
<feature type="domain" description="LicD/FKTN/FKRP nucleotidyltransferase" evidence="2">
    <location>
        <begin position="62"/>
        <end position="104"/>
    </location>
</feature>
<dbReference type="GO" id="GO:0009100">
    <property type="term" value="P:glycoprotein metabolic process"/>
    <property type="evidence" value="ECO:0007669"/>
    <property type="project" value="UniProtKB-ARBA"/>
</dbReference>
<dbReference type="EMBL" id="MN740610">
    <property type="protein sequence ID" value="QHU35636.1"/>
    <property type="molecule type" value="Genomic_DNA"/>
</dbReference>
<accession>A0A6C0LXQ1</accession>
<dbReference type="PANTHER" id="PTHR13627">
    <property type="entry name" value="FUKUTIN RELATED PROTEIN"/>
    <property type="match status" value="1"/>
</dbReference>
<evidence type="ECO:0000259" key="2">
    <source>
        <dbReference type="Pfam" id="PF04991"/>
    </source>
</evidence>
<sequence length="219" mass="24874">MLGYLVLILFVSTIVLSYVLYYTSYQLDIYKRKAVPFAYRKIVLDDLLKDIYSYTSGVSKPWLYYGTLLGSVRSNAMIEWDYDLDLGVNREDYDITLKAIKGMVASLSKYRLEVSILPFVSRSFKVVHVETGLSADVSSFTTSGGRISRDVWGLYSRYICHESSSSMPVDYINPVVPVKYEGVDVFIPAKSGDVLPILYGKDYGTPDHVCNEYGYCKKR</sequence>
<dbReference type="PANTHER" id="PTHR13627:SF31">
    <property type="entry name" value="RIBITOL 5-PHOSPHATE TRANSFERASE FKRP"/>
    <property type="match status" value="1"/>
</dbReference>
<dbReference type="InterPro" id="IPR007074">
    <property type="entry name" value="LicD/FKTN/FKRP_NTP_transf"/>
</dbReference>
<dbReference type="InterPro" id="IPR052613">
    <property type="entry name" value="LicD_transferase"/>
</dbReference>
<organism evidence="3">
    <name type="scientific">viral metagenome</name>
    <dbReference type="NCBI Taxonomy" id="1070528"/>
    <lineage>
        <taxon>unclassified sequences</taxon>
        <taxon>metagenomes</taxon>
        <taxon>organismal metagenomes</taxon>
    </lineage>
</organism>
<dbReference type="Pfam" id="PF04991">
    <property type="entry name" value="LicD"/>
    <property type="match status" value="1"/>
</dbReference>
<keyword evidence="1" id="KW-1133">Transmembrane helix</keyword>
<keyword evidence="1" id="KW-0472">Membrane</keyword>
<evidence type="ECO:0000256" key="1">
    <source>
        <dbReference type="SAM" id="Phobius"/>
    </source>
</evidence>